<dbReference type="EMBL" id="BLKT01000003">
    <property type="protein sequence ID" value="GFG61570.1"/>
    <property type="molecule type" value="Genomic_DNA"/>
</dbReference>
<evidence type="ECO:0008006" key="3">
    <source>
        <dbReference type="Google" id="ProtNLM"/>
    </source>
</evidence>
<dbReference type="Proteomes" id="UP000465241">
    <property type="component" value="Unassembled WGS sequence"/>
</dbReference>
<protein>
    <recommendedName>
        <fullName evidence="3">DUF2505 domain-containing protein</fullName>
    </recommendedName>
</protein>
<sequence length="166" mass="17915">MPRSFDMSVDYEGTVEQVRQAFGDEQFWLARLAEVGVGESSLDSLSTTDGAVSVATTLVLPREFLPAVATQFLTGDMRIQRRETWHPVADGTAAGTVDCAIVGAPATMRGTSALSARGDRSRMDLRATVEVRIPLVGGKLETVIGGQLSNLLIEEQRFTTAWLARS</sequence>
<gene>
    <name evidence="1" type="ORF">MMUR_57060</name>
</gene>
<keyword evidence="2" id="KW-1185">Reference proteome</keyword>
<reference evidence="1 2" key="1">
    <citation type="journal article" date="2019" name="Emerg. Microbes Infect.">
        <title>Comprehensive subspecies identification of 175 nontuberculous mycobacteria species based on 7547 genomic profiles.</title>
        <authorList>
            <person name="Matsumoto Y."/>
            <person name="Kinjo T."/>
            <person name="Motooka D."/>
            <person name="Nabeya D."/>
            <person name="Jung N."/>
            <person name="Uechi K."/>
            <person name="Horii T."/>
            <person name="Iida T."/>
            <person name="Fujita J."/>
            <person name="Nakamura S."/>
        </authorList>
    </citation>
    <scope>NUCLEOTIDE SEQUENCE [LARGE SCALE GENOMIC DNA]</scope>
    <source>
        <strain evidence="1 2">JCM 13392</strain>
    </source>
</reference>
<dbReference type="AlphaFoldDB" id="A0A7I9WW13"/>
<dbReference type="RefSeq" id="WP_068915387.1">
    <property type="nucleotide sequence ID" value="NZ_BAAAMC010000032.1"/>
</dbReference>
<evidence type="ECO:0000313" key="2">
    <source>
        <dbReference type="Proteomes" id="UP000465241"/>
    </source>
</evidence>
<dbReference type="InterPro" id="IPR019639">
    <property type="entry name" value="DUF2505"/>
</dbReference>
<name>A0A7I9WW13_9MYCO</name>
<organism evidence="1 2">
    <name type="scientific">Mycolicibacterium murale</name>
    <dbReference type="NCBI Taxonomy" id="182220"/>
    <lineage>
        <taxon>Bacteria</taxon>
        <taxon>Bacillati</taxon>
        <taxon>Actinomycetota</taxon>
        <taxon>Actinomycetes</taxon>
        <taxon>Mycobacteriales</taxon>
        <taxon>Mycobacteriaceae</taxon>
        <taxon>Mycolicibacterium</taxon>
    </lineage>
</organism>
<accession>A0A7I9WW13</accession>
<evidence type="ECO:0000313" key="1">
    <source>
        <dbReference type="EMBL" id="GFG61570.1"/>
    </source>
</evidence>
<comment type="caution">
    <text evidence="1">The sequence shown here is derived from an EMBL/GenBank/DDBJ whole genome shotgun (WGS) entry which is preliminary data.</text>
</comment>
<proteinExistence type="predicted"/>
<dbReference type="Pfam" id="PF10698">
    <property type="entry name" value="DUF2505"/>
    <property type="match status" value="1"/>
</dbReference>